<gene>
    <name evidence="1" type="ORF">IAC54_07380</name>
</gene>
<reference evidence="1" key="2">
    <citation type="journal article" date="2021" name="PeerJ">
        <title>Extensive microbial diversity within the chicken gut microbiome revealed by metagenomics and culture.</title>
        <authorList>
            <person name="Gilroy R."/>
            <person name="Ravi A."/>
            <person name="Getino M."/>
            <person name="Pursley I."/>
            <person name="Horton D.L."/>
            <person name="Alikhan N.F."/>
            <person name="Baker D."/>
            <person name="Gharbi K."/>
            <person name="Hall N."/>
            <person name="Watson M."/>
            <person name="Adriaenssens E.M."/>
            <person name="Foster-Nyarko E."/>
            <person name="Jarju S."/>
            <person name="Secka A."/>
            <person name="Antonio M."/>
            <person name="Oren A."/>
            <person name="Chaudhuri R.R."/>
            <person name="La Ragione R."/>
            <person name="Hildebrand F."/>
            <person name="Pallen M.J."/>
        </authorList>
    </citation>
    <scope>NUCLEOTIDE SEQUENCE</scope>
    <source>
        <strain evidence="1">G3-4614</strain>
    </source>
</reference>
<dbReference type="InterPro" id="IPR031815">
    <property type="entry name" value="DUF5074"/>
</dbReference>
<dbReference type="InterPro" id="IPR015943">
    <property type="entry name" value="WD40/YVTN_repeat-like_dom_sf"/>
</dbReference>
<dbReference type="PROSITE" id="PS51257">
    <property type="entry name" value="PROKAR_LIPOPROTEIN"/>
    <property type="match status" value="1"/>
</dbReference>
<sequence>MKAARYMILTAIILAAVSCRTDDVVLLSESEGVEGLAPDAAANPYGFYLLNEGNMGSNKATIDFMDYRTAVYSRNIYGERNPSVVKELGDVGNDIKIYRGRIYAVINASHKVEVMNAGDCTRIGQVDIPNCRYITFDGDNAYVTSYVAPIGISPDAEEGAVYRFDTATLAVTGTVKVGYQPEESVISDGYLYVANSGGYRAPDYDNTVSVIRLSDFKQTAKYPVAINLSQIRKDGYGKLWVLSRGDYYTHPSLLYRLTVNGGEITDVENTGIQASGFTIEGDRLYLYSSPWNNNVQTGNTEYKTVDTRTASVIDDAFIRDGTQTDIKVPYGIFVNPSTGSILICDAKNYVSSGTITSYTPQGIKEWSVYTGDIPAHVAFTYK</sequence>
<proteinExistence type="predicted"/>
<dbReference type="InterPro" id="IPR011048">
    <property type="entry name" value="Haem_d1_sf"/>
</dbReference>
<dbReference type="Gene3D" id="2.130.10.10">
    <property type="entry name" value="YVTN repeat-like/Quinoprotein amine dehydrogenase"/>
    <property type="match status" value="1"/>
</dbReference>
<accession>A0A9D9E352</accession>
<dbReference type="EMBL" id="JADIMW010000078">
    <property type="protein sequence ID" value="MBO8438699.1"/>
    <property type="molecule type" value="Genomic_DNA"/>
</dbReference>
<dbReference type="Proteomes" id="UP000823636">
    <property type="component" value="Unassembled WGS sequence"/>
</dbReference>
<reference evidence="1" key="1">
    <citation type="submission" date="2020-10" db="EMBL/GenBank/DDBJ databases">
        <authorList>
            <person name="Gilroy R."/>
        </authorList>
    </citation>
    <scope>NUCLEOTIDE SEQUENCE</scope>
    <source>
        <strain evidence="1">G3-4614</strain>
    </source>
</reference>
<evidence type="ECO:0000313" key="1">
    <source>
        <dbReference type="EMBL" id="MBO8438699.1"/>
    </source>
</evidence>
<protein>
    <submittedName>
        <fullName evidence="1">YncE family protein</fullName>
    </submittedName>
</protein>
<dbReference type="Pfam" id="PF16819">
    <property type="entry name" value="DUF5074"/>
    <property type="match status" value="1"/>
</dbReference>
<dbReference type="PANTHER" id="PTHR47197">
    <property type="entry name" value="PROTEIN NIRF"/>
    <property type="match status" value="1"/>
</dbReference>
<dbReference type="InterPro" id="IPR051200">
    <property type="entry name" value="Host-pathogen_enzymatic-act"/>
</dbReference>
<dbReference type="AlphaFoldDB" id="A0A9D9E352"/>
<dbReference type="PANTHER" id="PTHR47197:SF3">
    <property type="entry name" value="DIHYDRO-HEME D1 DEHYDROGENASE"/>
    <property type="match status" value="1"/>
</dbReference>
<comment type="caution">
    <text evidence="1">The sequence shown here is derived from an EMBL/GenBank/DDBJ whole genome shotgun (WGS) entry which is preliminary data.</text>
</comment>
<dbReference type="SUPFAM" id="SSF51004">
    <property type="entry name" value="C-terminal (heme d1) domain of cytochrome cd1-nitrite reductase"/>
    <property type="match status" value="1"/>
</dbReference>
<organism evidence="1 2">
    <name type="scientific">Candidatus Caccoplasma merdipullorum</name>
    <dbReference type="NCBI Taxonomy" id="2840718"/>
    <lineage>
        <taxon>Bacteria</taxon>
        <taxon>Pseudomonadati</taxon>
        <taxon>Bacteroidota</taxon>
        <taxon>Bacteroidia</taxon>
        <taxon>Bacteroidales</taxon>
        <taxon>Bacteroidaceae</taxon>
        <taxon>Bacteroidaceae incertae sedis</taxon>
        <taxon>Candidatus Caccoplasma</taxon>
    </lineage>
</organism>
<name>A0A9D9E352_9BACT</name>
<evidence type="ECO:0000313" key="2">
    <source>
        <dbReference type="Proteomes" id="UP000823636"/>
    </source>
</evidence>